<feature type="domain" description="NADP-dependent oxidoreductase" evidence="7">
    <location>
        <begin position="15"/>
        <end position="290"/>
    </location>
</feature>
<dbReference type="Proteomes" id="UP000305939">
    <property type="component" value="Unassembled WGS sequence"/>
</dbReference>
<dbReference type="RefSeq" id="WP_136336218.1">
    <property type="nucleotide sequence ID" value="NZ_QXMP01000010.1"/>
</dbReference>
<comment type="caution">
    <text evidence="8">The sequence shown here is derived from an EMBL/GenBank/DDBJ whole genome shotgun (WGS) entry which is preliminary data.</text>
</comment>
<evidence type="ECO:0000259" key="7">
    <source>
        <dbReference type="Pfam" id="PF00248"/>
    </source>
</evidence>
<evidence type="ECO:0000256" key="6">
    <source>
        <dbReference type="PIRSR" id="PIRSR000097-3"/>
    </source>
</evidence>
<dbReference type="Pfam" id="PF00248">
    <property type="entry name" value="Aldo_ket_red"/>
    <property type="match status" value="1"/>
</dbReference>
<dbReference type="PRINTS" id="PR00069">
    <property type="entry name" value="ALDKETRDTASE"/>
</dbReference>
<dbReference type="InterPro" id="IPR044496">
    <property type="entry name" value="AKR3G"/>
</dbReference>
<sequence>MKHITLNNGLDVPAIGLGTWKSAPGEVGKAVKEAIRMGYRHIDCAAIYGNEKEIGEAFKQVFDEGVVSREDLWITSKLWNNAHQKDRVIPALEQTLSDLQLNYLDLYLIHWPVAFKPDVINATKAEDFLSLEEVPVNETWKMMETAQEKGLTKGIGVSNFSIKKLKSLLDSCQIKPVMNQVEMHPYLPQNALVSFCFENEIALTAYSPLGSGDRPAAMKKDDEPGLMAIPAVKEIAANHHCTPAQVLISWHVHRDCCVIPKSTNPERLEQNIKSATIALNKHDMETLAGIEKSYRFVDGSFFELEGNGYTNVFDL</sequence>
<dbReference type="InterPro" id="IPR018170">
    <property type="entry name" value="Aldo/ket_reductase_CS"/>
</dbReference>
<comment type="similarity">
    <text evidence="1">Belongs to the aldo/keto reductase family.</text>
</comment>
<dbReference type="CDD" id="cd19123">
    <property type="entry name" value="AKR_AKR3G1"/>
    <property type="match status" value="1"/>
</dbReference>
<keyword evidence="2" id="KW-0521">NADP</keyword>
<protein>
    <submittedName>
        <fullName evidence="8">Aldo/keto reductase</fullName>
    </submittedName>
</protein>
<feature type="site" description="Lowers pKa of active site Tyr" evidence="6">
    <location>
        <position position="77"/>
    </location>
</feature>
<dbReference type="SUPFAM" id="SSF51430">
    <property type="entry name" value="NAD(P)-linked oxidoreductase"/>
    <property type="match status" value="1"/>
</dbReference>
<dbReference type="GO" id="GO:0008106">
    <property type="term" value="F:alcohol dehydrogenase (NADP+) activity"/>
    <property type="evidence" value="ECO:0007669"/>
    <property type="project" value="InterPro"/>
</dbReference>
<dbReference type="FunFam" id="3.20.20.100:FF:000006">
    <property type="entry name" value="Aldo-keto reductase family 1 member A1"/>
    <property type="match status" value="1"/>
</dbReference>
<evidence type="ECO:0000256" key="5">
    <source>
        <dbReference type="PIRSR" id="PIRSR000097-2"/>
    </source>
</evidence>
<dbReference type="PROSITE" id="PS00062">
    <property type="entry name" value="ALDOKETO_REDUCTASE_2"/>
    <property type="match status" value="1"/>
</dbReference>
<evidence type="ECO:0000256" key="4">
    <source>
        <dbReference type="PIRSR" id="PIRSR000097-1"/>
    </source>
</evidence>
<dbReference type="EMBL" id="SSMC01000002">
    <property type="protein sequence ID" value="THD68013.1"/>
    <property type="molecule type" value="Genomic_DNA"/>
</dbReference>
<dbReference type="PIRSF" id="PIRSF000097">
    <property type="entry name" value="AKR"/>
    <property type="match status" value="1"/>
</dbReference>
<feature type="active site" description="Proton donor" evidence="4">
    <location>
        <position position="48"/>
    </location>
</feature>
<keyword evidence="9" id="KW-1185">Reference proteome</keyword>
<gene>
    <name evidence="8" type="ORF">E7Z59_10225</name>
</gene>
<evidence type="ECO:0000256" key="1">
    <source>
        <dbReference type="ARBA" id="ARBA00007905"/>
    </source>
</evidence>
<dbReference type="PROSITE" id="PS00798">
    <property type="entry name" value="ALDOKETO_REDUCTASE_1"/>
    <property type="match status" value="1"/>
</dbReference>
<evidence type="ECO:0000256" key="3">
    <source>
        <dbReference type="ARBA" id="ARBA00023002"/>
    </source>
</evidence>
<evidence type="ECO:0000313" key="9">
    <source>
        <dbReference type="Proteomes" id="UP000305939"/>
    </source>
</evidence>
<feature type="binding site" evidence="5">
    <location>
        <position position="110"/>
    </location>
    <ligand>
        <name>substrate</name>
    </ligand>
</feature>
<proteinExistence type="inferred from homology"/>
<dbReference type="InterPro" id="IPR036812">
    <property type="entry name" value="NAD(P)_OxRdtase_dom_sf"/>
</dbReference>
<organism evidence="8 9">
    <name type="scientific">Robertkochia marina</name>
    <dbReference type="NCBI Taxonomy" id="1227945"/>
    <lineage>
        <taxon>Bacteria</taxon>
        <taxon>Pseudomonadati</taxon>
        <taxon>Bacteroidota</taxon>
        <taxon>Flavobacteriia</taxon>
        <taxon>Flavobacteriales</taxon>
        <taxon>Flavobacteriaceae</taxon>
        <taxon>Robertkochia</taxon>
    </lineage>
</organism>
<dbReference type="InterPro" id="IPR023210">
    <property type="entry name" value="NADP_OxRdtase_dom"/>
</dbReference>
<keyword evidence="3" id="KW-0560">Oxidoreductase</keyword>
<evidence type="ECO:0000313" key="8">
    <source>
        <dbReference type="EMBL" id="THD68013.1"/>
    </source>
</evidence>
<name>A0A4S3M1W8_9FLAO</name>
<dbReference type="InterPro" id="IPR020471">
    <property type="entry name" value="AKR"/>
</dbReference>
<accession>A0A4S3M1W8</accession>
<dbReference type="PANTHER" id="PTHR11732">
    <property type="entry name" value="ALDO/KETO REDUCTASE"/>
    <property type="match status" value="1"/>
</dbReference>
<evidence type="ECO:0000256" key="2">
    <source>
        <dbReference type="ARBA" id="ARBA00022857"/>
    </source>
</evidence>
<reference evidence="8 9" key="1">
    <citation type="submission" date="2019-04" db="EMBL/GenBank/DDBJ databases">
        <title>Draft genome sequence of Robertkochia marina CC-AMO-30D.</title>
        <authorList>
            <person name="Hameed A."/>
            <person name="Lin S.-Y."/>
            <person name="Shahina M."/>
            <person name="Lai W.-A."/>
            <person name="Young C.-C."/>
        </authorList>
    </citation>
    <scope>NUCLEOTIDE SEQUENCE [LARGE SCALE GENOMIC DNA]</scope>
    <source>
        <strain evidence="8 9">CC-AMO-30D</strain>
    </source>
</reference>
<dbReference type="AlphaFoldDB" id="A0A4S3M1W8"/>
<dbReference type="OrthoDB" id="9804790at2"/>
<dbReference type="Gene3D" id="3.20.20.100">
    <property type="entry name" value="NADP-dependent oxidoreductase domain"/>
    <property type="match status" value="1"/>
</dbReference>